<keyword evidence="3" id="KW-0808">Transferase</keyword>
<reference evidence="10" key="2">
    <citation type="submission" date="2021-04" db="EMBL/GenBank/DDBJ databases">
        <authorList>
            <person name="Gilroy R."/>
        </authorList>
    </citation>
    <scope>NUCLEOTIDE SEQUENCE</scope>
    <source>
        <strain evidence="10">ChiHecolR3B27-1887</strain>
    </source>
</reference>
<dbReference type="Pfam" id="PF00781">
    <property type="entry name" value="DAGK_cat"/>
    <property type="match status" value="1"/>
</dbReference>
<evidence type="ECO:0000256" key="7">
    <source>
        <dbReference type="ARBA" id="ARBA00023209"/>
    </source>
</evidence>
<keyword evidence="7" id="KW-0594">Phospholipid biosynthesis</keyword>
<dbReference type="InterPro" id="IPR001206">
    <property type="entry name" value="Diacylglycerol_kinase_cat_dom"/>
</dbReference>
<evidence type="ECO:0000313" key="11">
    <source>
        <dbReference type="Proteomes" id="UP000824029"/>
    </source>
</evidence>
<evidence type="ECO:0000256" key="3">
    <source>
        <dbReference type="ARBA" id="ARBA00022679"/>
    </source>
</evidence>
<dbReference type="GO" id="GO:0016301">
    <property type="term" value="F:kinase activity"/>
    <property type="evidence" value="ECO:0007669"/>
    <property type="project" value="UniProtKB-KW"/>
</dbReference>
<dbReference type="SMART" id="SM00046">
    <property type="entry name" value="DAGKc"/>
    <property type="match status" value="1"/>
</dbReference>
<gene>
    <name evidence="10" type="ORF">IAA22_00400</name>
</gene>
<dbReference type="AlphaFoldDB" id="A0A9D2DID0"/>
<dbReference type="GO" id="GO:0008654">
    <property type="term" value="P:phospholipid biosynthetic process"/>
    <property type="evidence" value="ECO:0007669"/>
    <property type="project" value="UniProtKB-KW"/>
</dbReference>
<proteinExistence type="inferred from homology"/>
<dbReference type="InterPro" id="IPR045540">
    <property type="entry name" value="YegS/DAGK_C"/>
</dbReference>
<evidence type="ECO:0000313" key="10">
    <source>
        <dbReference type="EMBL" id="HIZ17570.1"/>
    </source>
</evidence>
<keyword evidence="7" id="KW-0444">Lipid biosynthesis</keyword>
<protein>
    <submittedName>
        <fullName evidence="10">Diacylglycerol kinase family lipid kinase</fullName>
    </submittedName>
</protein>
<dbReference type="InterPro" id="IPR016064">
    <property type="entry name" value="NAD/diacylglycerol_kinase_sf"/>
</dbReference>
<comment type="cofactor">
    <cofactor evidence="1">
        <name>Mg(2+)</name>
        <dbReference type="ChEBI" id="CHEBI:18420"/>
    </cofactor>
</comment>
<dbReference type="InterPro" id="IPR050187">
    <property type="entry name" value="Lipid_Phosphate_FormReg"/>
</dbReference>
<dbReference type="GO" id="GO:0005524">
    <property type="term" value="F:ATP binding"/>
    <property type="evidence" value="ECO:0007669"/>
    <property type="project" value="UniProtKB-KW"/>
</dbReference>
<comment type="similarity">
    <text evidence="2">Belongs to the diacylglycerol/lipid kinase family.</text>
</comment>
<reference evidence="10" key="1">
    <citation type="journal article" date="2021" name="PeerJ">
        <title>Extensive microbial diversity within the chicken gut microbiome revealed by metagenomics and culture.</title>
        <authorList>
            <person name="Gilroy R."/>
            <person name="Ravi A."/>
            <person name="Getino M."/>
            <person name="Pursley I."/>
            <person name="Horton D.L."/>
            <person name="Alikhan N.F."/>
            <person name="Baker D."/>
            <person name="Gharbi K."/>
            <person name="Hall N."/>
            <person name="Watson M."/>
            <person name="Adriaenssens E.M."/>
            <person name="Foster-Nyarko E."/>
            <person name="Jarju S."/>
            <person name="Secka A."/>
            <person name="Antonio M."/>
            <person name="Oren A."/>
            <person name="Chaudhuri R.R."/>
            <person name="La Ragione R."/>
            <person name="Hildebrand F."/>
            <person name="Pallen M.J."/>
        </authorList>
    </citation>
    <scope>NUCLEOTIDE SEQUENCE</scope>
    <source>
        <strain evidence="10">ChiHecolR3B27-1887</strain>
    </source>
</reference>
<dbReference type="Proteomes" id="UP000824029">
    <property type="component" value="Unassembled WGS sequence"/>
</dbReference>
<dbReference type="Gene3D" id="2.60.200.40">
    <property type="match status" value="1"/>
</dbReference>
<dbReference type="PANTHER" id="PTHR12358">
    <property type="entry name" value="SPHINGOSINE KINASE"/>
    <property type="match status" value="1"/>
</dbReference>
<evidence type="ECO:0000256" key="1">
    <source>
        <dbReference type="ARBA" id="ARBA00001946"/>
    </source>
</evidence>
<keyword evidence="5 10" id="KW-0418">Kinase</keyword>
<evidence type="ECO:0000256" key="5">
    <source>
        <dbReference type="ARBA" id="ARBA00022777"/>
    </source>
</evidence>
<dbReference type="Pfam" id="PF19279">
    <property type="entry name" value="YegS_C"/>
    <property type="match status" value="1"/>
</dbReference>
<dbReference type="Gene3D" id="3.40.50.10330">
    <property type="entry name" value="Probable inorganic polyphosphate/atp-NAD kinase, domain 1"/>
    <property type="match status" value="1"/>
</dbReference>
<evidence type="ECO:0000256" key="2">
    <source>
        <dbReference type="ARBA" id="ARBA00005983"/>
    </source>
</evidence>
<keyword evidence="4" id="KW-0547">Nucleotide-binding</keyword>
<dbReference type="SUPFAM" id="SSF111331">
    <property type="entry name" value="NAD kinase/diacylglycerol kinase-like"/>
    <property type="match status" value="1"/>
</dbReference>
<evidence type="ECO:0000256" key="8">
    <source>
        <dbReference type="ARBA" id="ARBA00023264"/>
    </source>
</evidence>
<evidence type="ECO:0000256" key="6">
    <source>
        <dbReference type="ARBA" id="ARBA00022840"/>
    </source>
</evidence>
<dbReference type="PROSITE" id="PS50146">
    <property type="entry name" value="DAGK"/>
    <property type="match status" value="1"/>
</dbReference>
<sequence>MADSPLGHTLLIANPAAHSGKGAAGAEFARRFLGSYTSVTNGYEVRLTTGPGEATSIAEGAEGFDTVLVLGGDGVIHETVCGLMACAASGRPQLGVIPLGSGNDYARTLGMVRNDVEGALAQLVRGTAGPVDVGRVNGTYFAETLSFGLDAAIALDTTTRRAADTSQEGEALFVTSGLKILSQAKQGFSCVARFDGGEPRELAPHVFAFQIGPSYGGGFLICPDADPADGMLDVCLNTRKPSLPRLMALFGLARTGRHVRSSIIETLRVRHAELEFDAAPPCQVDGEPLEGTSFSIDLLPSALTVIR</sequence>
<accession>A0A9D2DID0</accession>
<feature type="domain" description="DAGKc" evidence="9">
    <location>
        <begin position="4"/>
        <end position="140"/>
    </location>
</feature>
<keyword evidence="6" id="KW-0067">ATP-binding</keyword>
<comment type="caution">
    <text evidence="10">The sequence shown here is derived from an EMBL/GenBank/DDBJ whole genome shotgun (WGS) entry which is preliminary data.</text>
</comment>
<keyword evidence="8" id="KW-1208">Phospholipid metabolism</keyword>
<dbReference type="PANTHER" id="PTHR12358:SF54">
    <property type="entry name" value="SPHINGOSINE KINASE RELATED PROTEIN"/>
    <property type="match status" value="1"/>
</dbReference>
<evidence type="ECO:0000256" key="4">
    <source>
        <dbReference type="ARBA" id="ARBA00022741"/>
    </source>
</evidence>
<organism evidence="10 11">
    <name type="scientific">Candidatus Olsenella stercoravium</name>
    <dbReference type="NCBI Taxonomy" id="2838713"/>
    <lineage>
        <taxon>Bacteria</taxon>
        <taxon>Bacillati</taxon>
        <taxon>Actinomycetota</taxon>
        <taxon>Coriobacteriia</taxon>
        <taxon>Coriobacteriales</taxon>
        <taxon>Atopobiaceae</taxon>
        <taxon>Olsenella</taxon>
    </lineage>
</organism>
<evidence type="ECO:0000259" key="9">
    <source>
        <dbReference type="PROSITE" id="PS50146"/>
    </source>
</evidence>
<dbReference type="NCBIfam" id="TIGR00147">
    <property type="entry name" value="YegS/Rv2252/BmrU family lipid kinase"/>
    <property type="match status" value="1"/>
</dbReference>
<dbReference type="EMBL" id="DXBZ01000011">
    <property type="protein sequence ID" value="HIZ17570.1"/>
    <property type="molecule type" value="Genomic_DNA"/>
</dbReference>
<dbReference type="InterPro" id="IPR017438">
    <property type="entry name" value="ATP-NAD_kinase_N"/>
</dbReference>
<name>A0A9D2DID0_9ACTN</name>
<keyword evidence="7" id="KW-0443">Lipid metabolism</keyword>
<dbReference type="InterPro" id="IPR005218">
    <property type="entry name" value="Diacylglycerol/lipid_kinase"/>
</dbReference>